<gene>
    <name evidence="13" type="ORF">SLS56_006074</name>
</gene>
<comment type="similarity">
    <text evidence="2">Belongs to the shugoshin family.</text>
</comment>
<feature type="region of interest" description="Disordered" evidence="10">
    <location>
        <begin position="188"/>
        <end position="743"/>
    </location>
</feature>
<keyword evidence="3" id="KW-0158">Chromosome</keyword>
<feature type="compositionally biased region" description="Polar residues" evidence="10">
    <location>
        <begin position="506"/>
        <end position="519"/>
    </location>
</feature>
<feature type="compositionally biased region" description="Basic and acidic residues" evidence="10">
    <location>
        <begin position="701"/>
        <end position="713"/>
    </location>
</feature>
<keyword evidence="6 9" id="KW-0175">Coiled coil</keyword>
<feature type="compositionally biased region" description="Polar residues" evidence="10">
    <location>
        <begin position="551"/>
        <end position="565"/>
    </location>
</feature>
<feature type="coiled-coil region" evidence="9">
    <location>
        <begin position="39"/>
        <end position="66"/>
    </location>
</feature>
<protein>
    <recommendedName>
        <fullName evidence="15">Shugoshin</fullName>
    </recommendedName>
</protein>
<accession>A0ABR3SSF0</accession>
<evidence type="ECO:0000256" key="8">
    <source>
        <dbReference type="ARBA" id="ARBA00023328"/>
    </source>
</evidence>
<feature type="compositionally biased region" description="Basic and acidic residues" evidence="10">
    <location>
        <begin position="299"/>
        <end position="327"/>
    </location>
</feature>
<feature type="domain" description="Shugoshin C-terminal" evidence="11">
    <location>
        <begin position="463"/>
        <end position="486"/>
    </location>
</feature>
<comment type="subcellular location">
    <subcellularLocation>
        <location evidence="1">Chromosome</location>
        <location evidence="1">Centromere</location>
    </subcellularLocation>
</comment>
<evidence type="ECO:0000256" key="3">
    <source>
        <dbReference type="ARBA" id="ARBA00022454"/>
    </source>
</evidence>
<dbReference type="Pfam" id="PF07557">
    <property type="entry name" value="Shugoshin_C"/>
    <property type="match status" value="1"/>
</dbReference>
<feature type="compositionally biased region" description="Low complexity" evidence="10">
    <location>
        <begin position="657"/>
        <end position="670"/>
    </location>
</feature>
<dbReference type="InterPro" id="IPR011516">
    <property type="entry name" value="Shugoshin_N"/>
</dbReference>
<feature type="compositionally biased region" description="Basic and acidic residues" evidence="10">
    <location>
        <begin position="489"/>
        <end position="502"/>
    </location>
</feature>
<feature type="compositionally biased region" description="Basic and acidic residues" evidence="10">
    <location>
        <begin position="201"/>
        <end position="215"/>
    </location>
</feature>
<feature type="compositionally biased region" description="Low complexity" evidence="10">
    <location>
        <begin position="716"/>
        <end position="726"/>
    </location>
</feature>
<evidence type="ECO:0000256" key="1">
    <source>
        <dbReference type="ARBA" id="ARBA00004584"/>
    </source>
</evidence>
<evidence type="ECO:0000256" key="9">
    <source>
        <dbReference type="SAM" id="Coils"/>
    </source>
</evidence>
<evidence type="ECO:0000256" key="2">
    <source>
        <dbReference type="ARBA" id="ARBA00010845"/>
    </source>
</evidence>
<dbReference type="Pfam" id="PF07558">
    <property type="entry name" value="Shugoshin_N"/>
    <property type="match status" value="1"/>
</dbReference>
<feature type="compositionally biased region" description="Acidic residues" evidence="10">
    <location>
        <begin position="216"/>
        <end position="228"/>
    </location>
</feature>
<name>A0ABR3SSF0_9PEZI</name>
<evidence type="ECO:0000313" key="13">
    <source>
        <dbReference type="EMBL" id="KAL1628033.1"/>
    </source>
</evidence>
<evidence type="ECO:0000256" key="5">
    <source>
        <dbReference type="ARBA" id="ARBA00022829"/>
    </source>
</evidence>
<evidence type="ECO:0008006" key="15">
    <source>
        <dbReference type="Google" id="ProtNLM"/>
    </source>
</evidence>
<dbReference type="InterPro" id="IPR011515">
    <property type="entry name" value="Shugoshin_C"/>
</dbReference>
<sequence>MARLNEAPPPAESVDQLKRRFIRQNRELAKNNSAQSVRIRALETEQARLLAENLSLREQIIQLQTELEHNKDHNAVQQITSVKDKLESKLLEIGGLVAELNSIHKPSSKARLSEAAPSRATEHFEWRRAMKEQAGEQDDDEILPTIREDKYFPRRTLEYVDTTHPCEGTVLIGSSTEELRAVLTDAAEESPDLGPPPVAHFTDEDPIKFDPKPAIEDENDDMEVDQKDEEPLPATLSVNLETRKKRRDSSKLDLRKMSVFQSPGEDDTARASESEDSQPSKMGKKRKLSATAEDTNGEAGEKDYRDDFRFSRRSGDRDNRQPLETSHKQNTKLDPTMAAERKALGDKTNTSPKKVQKSDSKSDPKSGIKKLEFPKETARNRVRERKSRSSMVKIAPAETNGIVETVDVEIEEPEQPGLPPKTPAGLDLFSPASTEPSAARQESRDTPPPGDLGSSNSDATAGGRPSRRARSQVNYAEPSLVSKMRRPDKKLADAVVDSRRSLDPQPDQSHSGPNSSNAMRTVVIKKERTDDQNSAWKSLPASSEQHEPHSPLSNKTAAAQLASESQTKEPESNDPRQADEKPTKSATAVKDLLASSTNGASRRRTTAKSSSNDSVAAAERKDRPDLAIFDFNVTDPSPADDSDAPSTNGTNAEQIMKSSRALAAKTAAASSRRHSSIISTKDRESSSGGPAPSKTVSFSDESGRSKATRDLRQAKSSSTAGSAATAPEGRSERSSARRRSMML</sequence>
<evidence type="ECO:0000256" key="7">
    <source>
        <dbReference type="ARBA" id="ARBA00023306"/>
    </source>
</evidence>
<feature type="compositionally biased region" description="Basic and acidic residues" evidence="10">
    <location>
        <begin position="356"/>
        <end position="381"/>
    </location>
</feature>
<proteinExistence type="inferred from homology"/>
<evidence type="ECO:0000256" key="4">
    <source>
        <dbReference type="ARBA" id="ARBA00022618"/>
    </source>
</evidence>
<organism evidence="13 14">
    <name type="scientific">Neofusicoccum ribis</name>
    <dbReference type="NCBI Taxonomy" id="45134"/>
    <lineage>
        <taxon>Eukaryota</taxon>
        <taxon>Fungi</taxon>
        <taxon>Dikarya</taxon>
        <taxon>Ascomycota</taxon>
        <taxon>Pezizomycotina</taxon>
        <taxon>Dothideomycetes</taxon>
        <taxon>Dothideomycetes incertae sedis</taxon>
        <taxon>Botryosphaeriales</taxon>
        <taxon>Botryosphaeriaceae</taxon>
        <taxon>Neofusicoccum</taxon>
    </lineage>
</organism>
<keyword evidence="8" id="KW-0137">Centromere</keyword>
<feature type="compositionally biased region" description="Polar residues" evidence="10">
    <location>
        <begin position="532"/>
        <end position="543"/>
    </location>
</feature>
<keyword evidence="4" id="KW-0132">Cell division</keyword>
<reference evidence="13 14" key="1">
    <citation type="submission" date="2024-02" db="EMBL/GenBank/DDBJ databases">
        <title>De novo assembly and annotation of 12 fungi associated with fruit tree decline syndrome in Ontario, Canada.</title>
        <authorList>
            <person name="Sulman M."/>
            <person name="Ellouze W."/>
            <person name="Ilyukhin E."/>
        </authorList>
    </citation>
    <scope>NUCLEOTIDE SEQUENCE [LARGE SCALE GENOMIC DNA]</scope>
    <source>
        <strain evidence="13 14">M1-105</strain>
    </source>
</reference>
<keyword evidence="7" id="KW-0131">Cell cycle</keyword>
<comment type="caution">
    <text evidence="13">The sequence shown here is derived from an EMBL/GenBank/DDBJ whole genome shotgun (WGS) entry which is preliminary data.</text>
</comment>
<evidence type="ECO:0000313" key="14">
    <source>
        <dbReference type="Proteomes" id="UP001521116"/>
    </source>
</evidence>
<feature type="domain" description="Shugoshin N-terminal coiled-coil" evidence="12">
    <location>
        <begin position="17"/>
        <end position="61"/>
    </location>
</feature>
<keyword evidence="14" id="KW-1185">Reference proteome</keyword>
<evidence type="ECO:0000259" key="11">
    <source>
        <dbReference type="Pfam" id="PF07557"/>
    </source>
</evidence>
<dbReference type="Proteomes" id="UP001521116">
    <property type="component" value="Unassembled WGS sequence"/>
</dbReference>
<feature type="compositionally biased region" description="Basic and acidic residues" evidence="10">
    <location>
        <begin position="566"/>
        <end position="583"/>
    </location>
</feature>
<evidence type="ECO:0000259" key="12">
    <source>
        <dbReference type="Pfam" id="PF07558"/>
    </source>
</evidence>
<evidence type="ECO:0000256" key="10">
    <source>
        <dbReference type="SAM" id="MobiDB-lite"/>
    </source>
</evidence>
<dbReference type="EMBL" id="JAJVDC020000066">
    <property type="protein sequence ID" value="KAL1628033.1"/>
    <property type="molecule type" value="Genomic_DNA"/>
</dbReference>
<keyword evidence="5" id="KW-0159">Chromosome partition</keyword>
<evidence type="ECO:0000256" key="6">
    <source>
        <dbReference type="ARBA" id="ARBA00023054"/>
    </source>
</evidence>